<evidence type="ECO:0000313" key="3">
    <source>
        <dbReference type="Proteomes" id="UP001501578"/>
    </source>
</evidence>
<sequence length="251" mass="26550">MDQAGQTGRVLPSLRSGLVAHYDFEHPAKGDPAVERDQGRSGTDLALVNGGAAMRVKDGAHAGSRRSLQVRQVNPTTMGNDDWKAGVYSATGVPTLRAFNGVRGTTIMGWFKMTGRNPSPNSNTADPGDFYGAIGLAGVLSGTSQGHDVRALLELITVGGEMRVVALGRRVDGSASQTFAANLPWQSVLPQNEWVFLTATSDFDSGRMRLYRNGQPLEGFYTLTGDPWGVEGPPHPGTASPSATPLTMPSP</sequence>
<evidence type="ECO:0000313" key="2">
    <source>
        <dbReference type="EMBL" id="GAA0912873.1"/>
    </source>
</evidence>
<dbReference type="InterPro" id="IPR013320">
    <property type="entry name" value="ConA-like_dom_sf"/>
</dbReference>
<comment type="caution">
    <text evidence="2">The sequence shown here is derived from an EMBL/GenBank/DDBJ whole genome shotgun (WGS) entry which is preliminary data.</text>
</comment>
<evidence type="ECO:0000256" key="1">
    <source>
        <dbReference type="SAM" id="MobiDB-lite"/>
    </source>
</evidence>
<accession>A0ABN1NP33</accession>
<dbReference type="Gene3D" id="2.60.120.200">
    <property type="match status" value="1"/>
</dbReference>
<protein>
    <recommendedName>
        <fullName evidence="4">LamG domain-containing protein</fullName>
    </recommendedName>
</protein>
<dbReference type="SUPFAM" id="SSF49899">
    <property type="entry name" value="Concanavalin A-like lectins/glucanases"/>
    <property type="match status" value="1"/>
</dbReference>
<keyword evidence="3" id="KW-1185">Reference proteome</keyword>
<feature type="region of interest" description="Disordered" evidence="1">
    <location>
        <begin position="228"/>
        <end position="251"/>
    </location>
</feature>
<reference evidence="2 3" key="1">
    <citation type="journal article" date="2019" name="Int. J. Syst. Evol. Microbiol.">
        <title>The Global Catalogue of Microorganisms (GCM) 10K type strain sequencing project: providing services to taxonomists for standard genome sequencing and annotation.</title>
        <authorList>
            <consortium name="The Broad Institute Genomics Platform"/>
            <consortium name="The Broad Institute Genome Sequencing Center for Infectious Disease"/>
            <person name="Wu L."/>
            <person name="Ma J."/>
        </authorList>
    </citation>
    <scope>NUCLEOTIDE SEQUENCE [LARGE SCALE GENOMIC DNA]</scope>
    <source>
        <strain evidence="2 3">JCM 11136</strain>
    </source>
</reference>
<evidence type="ECO:0008006" key="4">
    <source>
        <dbReference type="Google" id="ProtNLM"/>
    </source>
</evidence>
<feature type="compositionally biased region" description="Polar residues" evidence="1">
    <location>
        <begin position="239"/>
        <end position="251"/>
    </location>
</feature>
<dbReference type="EMBL" id="BAAAHQ010000001">
    <property type="protein sequence ID" value="GAA0912873.1"/>
    <property type="molecule type" value="Genomic_DNA"/>
</dbReference>
<gene>
    <name evidence="2" type="ORF">GCM10009560_04120</name>
</gene>
<organism evidence="2 3">
    <name type="scientific">Nonomuraea longicatena</name>
    <dbReference type="NCBI Taxonomy" id="83682"/>
    <lineage>
        <taxon>Bacteria</taxon>
        <taxon>Bacillati</taxon>
        <taxon>Actinomycetota</taxon>
        <taxon>Actinomycetes</taxon>
        <taxon>Streptosporangiales</taxon>
        <taxon>Streptosporangiaceae</taxon>
        <taxon>Nonomuraea</taxon>
    </lineage>
</organism>
<name>A0ABN1NP33_9ACTN</name>
<dbReference type="Proteomes" id="UP001501578">
    <property type="component" value="Unassembled WGS sequence"/>
</dbReference>
<proteinExistence type="predicted"/>